<evidence type="ECO:0000256" key="1">
    <source>
        <dbReference type="SAM" id="MobiDB-lite"/>
    </source>
</evidence>
<organism evidence="2 3">
    <name type="scientific">Pseudomonas neustonica</name>
    <dbReference type="NCBI Taxonomy" id="2487346"/>
    <lineage>
        <taxon>Bacteria</taxon>
        <taxon>Pseudomonadati</taxon>
        <taxon>Pseudomonadota</taxon>
        <taxon>Gammaproteobacteria</taxon>
        <taxon>Pseudomonadales</taxon>
        <taxon>Pseudomonadaceae</taxon>
        <taxon>Pseudomonas</taxon>
    </lineage>
</organism>
<reference evidence="2 3" key="1">
    <citation type="submission" date="2018-11" db="EMBL/GenBank/DDBJ databases">
        <authorList>
            <person name="Jang G.I."/>
            <person name="Hwang C.Y."/>
        </authorList>
    </citation>
    <scope>NUCLEOTIDE SEQUENCE [LARGE SCALE GENOMIC DNA]</scope>
    <source>
        <strain evidence="2 3">SSM26</strain>
    </source>
</reference>
<dbReference type="Pfam" id="PF11745">
    <property type="entry name" value="DUF3304"/>
    <property type="match status" value="1"/>
</dbReference>
<dbReference type="Proteomes" id="UP000275199">
    <property type="component" value="Unassembled WGS sequence"/>
</dbReference>
<dbReference type="InterPro" id="IPR021733">
    <property type="entry name" value="DUF3304"/>
</dbReference>
<gene>
    <name evidence="2" type="ORF">EF096_17145</name>
</gene>
<proteinExistence type="predicted"/>
<protein>
    <submittedName>
        <fullName evidence="2">DUF3304 domain-containing protein</fullName>
    </submittedName>
</protein>
<comment type="caution">
    <text evidence="2">The sequence shown here is derived from an EMBL/GenBank/DDBJ whole genome shotgun (WGS) entry which is preliminary data.</text>
</comment>
<keyword evidence="3" id="KW-1185">Reference proteome</keyword>
<evidence type="ECO:0000313" key="2">
    <source>
        <dbReference type="EMBL" id="ROZ81713.1"/>
    </source>
</evidence>
<sequence length="167" mass="18166">MLNACSAQNSGSGVRHLGAPIEGYSHTSDAINRFSVNGNGGPNVGPHQGGGKQNCCVTLPVTWQPGLTVVVEWEKDPDPLAYGSWPEKMFTDAWNERMAEHSKKYTHHRVEVEVAPYDALGVVSVHFLPCNEVKVAAGTTRPGLPNHPYQYSLNMEEPDQCPASPKD</sequence>
<feature type="region of interest" description="Disordered" evidence="1">
    <location>
        <begin position="147"/>
        <end position="167"/>
    </location>
</feature>
<evidence type="ECO:0000313" key="3">
    <source>
        <dbReference type="Proteomes" id="UP000275199"/>
    </source>
</evidence>
<name>A0ABX9XGI8_9PSED</name>
<dbReference type="EMBL" id="RKKU01000028">
    <property type="protein sequence ID" value="ROZ81713.1"/>
    <property type="molecule type" value="Genomic_DNA"/>
</dbReference>
<accession>A0ABX9XGI8</accession>